<evidence type="ECO:0000256" key="3">
    <source>
        <dbReference type="ARBA" id="ARBA00023082"/>
    </source>
</evidence>
<dbReference type="InterPro" id="IPR039425">
    <property type="entry name" value="RNA_pol_sigma-70-like"/>
</dbReference>
<proteinExistence type="inferred from homology"/>
<dbReference type="InterPro" id="IPR013324">
    <property type="entry name" value="RNA_pol_sigma_r3/r4-like"/>
</dbReference>
<dbReference type="InterPro" id="IPR011517">
    <property type="entry name" value="RNA_pol_sigma70_ECF-like"/>
</dbReference>
<reference evidence="6 7" key="1">
    <citation type="submission" date="2018-08" db="EMBL/GenBank/DDBJ databases">
        <authorList>
            <person name="Khan S.A."/>
            <person name="Jeon C.O."/>
            <person name="Chun B.H."/>
            <person name="Jeong S.E."/>
        </authorList>
    </citation>
    <scope>NUCLEOTIDE SEQUENCE [LARGE SCALE GENOMIC DNA]</scope>
    <source>
        <strain evidence="6 7">S-16</strain>
    </source>
</reference>
<dbReference type="InterPro" id="IPR014284">
    <property type="entry name" value="RNA_pol_sigma-70_dom"/>
</dbReference>
<dbReference type="GO" id="GO:0016987">
    <property type="term" value="F:sigma factor activity"/>
    <property type="evidence" value="ECO:0007669"/>
    <property type="project" value="UniProtKB-KW"/>
</dbReference>
<keyword evidence="4" id="KW-0804">Transcription</keyword>
<comment type="similarity">
    <text evidence="1">Belongs to the sigma-70 factor family. ECF subfamily.</text>
</comment>
<dbReference type="Pfam" id="PF07638">
    <property type="entry name" value="Sigma70_ECF"/>
    <property type="match status" value="1"/>
</dbReference>
<organism evidence="6 7">
    <name type="scientific">Piscinibacter terrae</name>
    <dbReference type="NCBI Taxonomy" id="2496871"/>
    <lineage>
        <taxon>Bacteria</taxon>
        <taxon>Pseudomonadati</taxon>
        <taxon>Pseudomonadota</taxon>
        <taxon>Betaproteobacteria</taxon>
        <taxon>Burkholderiales</taxon>
        <taxon>Sphaerotilaceae</taxon>
        <taxon>Piscinibacter</taxon>
    </lineage>
</organism>
<dbReference type="SUPFAM" id="SSF88946">
    <property type="entry name" value="Sigma2 domain of RNA polymerase sigma factors"/>
    <property type="match status" value="1"/>
</dbReference>
<protein>
    <submittedName>
        <fullName evidence="6">Sigma-70 family RNA polymerase sigma factor</fullName>
    </submittedName>
</protein>
<dbReference type="Proteomes" id="UP000267464">
    <property type="component" value="Unassembled WGS sequence"/>
</dbReference>
<dbReference type="InterPro" id="IPR036388">
    <property type="entry name" value="WH-like_DNA-bd_sf"/>
</dbReference>
<dbReference type="PANTHER" id="PTHR43133:SF39">
    <property type="entry name" value="SIMILAR TO RNA POLYMERASE SIGMA-E FACTOR"/>
    <property type="match status" value="1"/>
</dbReference>
<evidence type="ECO:0000256" key="1">
    <source>
        <dbReference type="ARBA" id="ARBA00010641"/>
    </source>
</evidence>
<dbReference type="Gene3D" id="1.10.10.10">
    <property type="entry name" value="Winged helix-like DNA-binding domain superfamily/Winged helix DNA-binding domain"/>
    <property type="match status" value="1"/>
</dbReference>
<feature type="domain" description="RNA polymerase sigma-70 ECF-like HTH" evidence="5">
    <location>
        <begin position="101"/>
        <end position="265"/>
    </location>
</feature>
<dbReference type="InterPro" id="IPR053812">
    <property type="entry name" value="HTH_Sigma70_ECF-like"/>
</dbReference>
<evidence type="ECO:0000313" key="6">
    <source>
        <dbReference type="EMBL" id="RQP21307.1"/>
    </source>
</evidence>
<dbReference type="NCBIfam" id="TIGR02999">
    <property type="entry name" value="Sig-70_X6"/>
    <property type="match status" value="1"/>
</dbReference>
<dbReference type="EMBL" id="QUSW01000011">
    <property type="protein sequence ID" value="RQP21307.1"/>
    <property type="molecule type" value="Genomic_DNA"/>
</dbReference>
<dbReference type="SUPFAM" id="SSF88659">
    <property type="entry name" value="Sigma3 and sigma4 domains of RNA polymerase sigma factors"/>
    <property type="match status" value="1"/>
</dbReference>
<sequence>MKSFRGAPSLRRWCRRRILVGRTARRTRKDGDLIKNQTQAGSQSGQIFTTRFALPAHLEQTTLTIPTSHVSFVRVCTPTATSSVVDDISDASRQAVPPSPAIERFFATEYEGLRRVAHARLRRSESVTLLDTTSLVHECYLRFLQAGQGSLEQPTEFVAYASRVMRSIIVDFIRRRRADRRGGDAEHISLDSTAAQAVRDPEQEILEVSEALDLLAACEPRLAQVVEMRYFGGLTEPEIAQCLGVTDRTVRRDWEKARQLLRVAMTPST</sequence>
<dbReference type="AlphaFoldDB" id="A0A3N7HH07"/>
<keyword evidence="7" id="KW-1185">Reference proteome</keyword>
<evidence type="ECO:0000259" key="5">
    <source>
        <dbReference type="Pfam" id="PF07638"/>
    </source>
</evidence>
<dbReference type="PANTHER" id="PTHR43133">
    <property type="entry name" value="RNA POLYMERASE ECF-TYPE SIGMA FACTO"/>
    <property type="match status" value="1"/>
</dbReference>
<accession>A0A3N7HH07</accession>
<evidence type="ECO:0000256" key="4">
    <source>
        <dbReference type="ARBA" id="ARBA00023163"/>
    </source>
</evidence>
<reference evidence="6 7" key="2">
    <citation type="submission" date="2018-12" db="EMBL/GenBank/DDBJ databases">
        <title>Rhizobacter gummiphilus sp. nov., a rubber-degrading bacterium isolated from the soil of a botanical garden in Japan.</title>
        <authorList>
            <person name="Shunsuke S.S."/>
        </authorList>
    </citation>
    <scope>NUCLEOTIDE SEQUENCE [LARGE SCALE GENOMIC DNA]</scope>
    <source>
        <strain evidence="6 7">S-16</strain>
    </source>
</reference>
<dbReference type="GO" id="GO:0006352">
    <property type="term" value="P:DNA-templated transcription initiation"/>
    <property type="evidence" value="ECO:0007669"/>
    <property type="project" value="InterPro"/>
</dbReference>
<gene>
    <name evidence="6" type="ORF">DZC73_27795</name>
</gene>
<dbReference type="Gene3D" id="1.10.1740.10">
    <property type="match status" value="1"/>
</dbReference>
<dbReference type="InterPro" id="IPR013325">
    <property type="entry name" value="RNA_pol_sigma_r2"/>
</dbReference>
<evidence type="ECO:0000313" key="7">
    <source>
        <dbReference type="Proteomes" id="UP000267464"/>
    </source>
</evidence>
<dbReference type="NCBIfam" id="TIGR02937">
    <property type="entry name" value="sigma70-ECF"/>
    <property type="match status" value="1"/>
</dbReference>
<keyword evidence="2" id="KW-0805">Transcription regulation</keyword>
<comment type="caution">
    <text evidence="6">The sequence shown here is derived from an EMBL/GenBank/DDBJ whole genome shotgun (WGS) entry which is preliminary data.</text>
</comment>
<keyword evidence="3" id="KW-0731">Sigma factor</keyword>
<evidence type="ECO:0000256" key="2">
    <source>
        <dbReference type="ARBA" id="ARBA00023015"/>
    </source>
</evidence>
<dbReference type="CDD" id="cd06171">
    <property type="entry name" value="Sigma70_r4"/>
    <property type="match status" value="1"/>
</dbReference>
<name>A0A3N7HH07_9BURK</name>